<dbReference type="EC" id="5.4.2.10" evidence="6"/>
<name>A0A166AI84_9EURY</name>
<dbReference type="STRING" id="55758.MBFIL_12490"/>
<dbReference type="AlphaFoldDB" id="A0A166AI84"/>
<dbReference type="Pfam" id="PF02878">
    <property type="entry name" value="PGM_PMM_I"/>
    <property type="match status" value="1"/>
</dbReference>
<dbReference type="GO" id="GO:0000287">
    <property type="term" value="F:magnesium ion binding"/>
    <property type="evidence" value="ECO:0007669"/>
    <property type="project" value="UniProtKB-UniRule"/>
</dbReference>
<organism evidence="12 13">
    <name type="scientific">Methanobrevibacter filiformis</name>
    <dbReference type="NCBI Taxonomy" id="55758"/>
    <lineage>
        <taxon>Archaea</taxon>
        <taxon>Methanobacteriati</taxon>
        <taxon>Methanobacteriota</taxon>
        <taxon>Methanomada group</taxon>
        <taxon>Methanobacteria</taxon>
        <taxon>Methanobacteriales</taxon>
        <taxon>Methanobacteriaceae</taxon>
        <taxon>Methanobrevibacter</taxon>
    </lineage>
</organism>
<keyword evidence="5 6" id="KW-0413">Isomerase</keyword>
<protein>
    <recommendedName>
        <fullName evidence="6">Probable phosphoglucosamine mutase</fullName>
        <ecNumber evidence="6">5.4.2.10</ecNumber>
    </recommendedName>
</protein>
<evidence type="ECO:0000259" key="10">
    <source>
        <dbReference type="Pfam" id="PF02879"/>
    </source>
</evidence>
<evidence type="ECO:0000259" key="11">
    <source>
        <dbReference type="Pfam" id="PF02880"/>
    </source>
</evidence>
<feature type="domain" description="Alpha-D-phosphohexomutase alpha/beta/alpha" evidence="10">
    <location>
        <begin position="154"/>
        <end position="251"/>
    </location>
</feature>
<feature type="active site" description="Phosphoserine intermediate" evidence="6">
    <location>
        <position position="99"/>
    </location>
</feature>
<feature type="binding site" evidence="6">
    <location>
        <position position="242"/>
    </location>
    <ligand>
        <name>Mg(2+)</name>
        <dbReference type="ChEBI" id="CHEBI:18420"/>
    </ligand>
</feature>
<dbReference type="InterPro" id="IPR036900">
    <property type="entry name" value="A-D-PHexomutase_C_sf"/>
</dbReference>
<evidence type="ECO:0000256" key="4">
    <source>
        <dbReference type="ARBA" id="ARBA00022842"/>
    </source>
</evidence>
<sequence length="453" mass="49443">MKKQKLFGTSGIRGKIGEDISAELALNIGKSLATYLNGEGEVVIGYDTRTTNKMMESALIAGLIECECSVLRVGLVPTPITGFAAMIYNAAAGIMITASHNPSTDNGIKIWNTNGMAYTQSQEKEIEEIYFSKGFKPTEWNNIGKIYEIDSIKEEYINKLLSLVDIKPGLKVVVDSASGAGSELSPIIFRKAGCEVITLNSQIDGFFPGRQPEPNEANLQDLMKVVVATKSDIGIAHDGDADRMIAIDEKGRVSDFDKLLAIISKKSAEKFGGKIVTTVDAGLSIDKAVEDKGEVLRTKVGDVHVAEAMMEVNASFGGEPSGTWLHPEFCMCPDGILSGLKIAEIVSTNGPLSKLLDDIPLYPNARVKIPCSKEDKVNIMKEVESNIKQEFEDIESINSIDGVRLTFKDNSWVLIRPSGTENYIRITLEGTSQEKADEIKDISMKFINKYLNI</sequence>
<dbReference type="Pfam" id="PF00408">
    <property type="entry name" value="PGM_PMM_IV"/>
    <property type="match status" value="1"/>
</dbReference>
<evidence type="ECO:0000256" key="1">
    <source>
        <dbReference type="ARBA" id="ARBA00010231"/>
    </source>
</evidence>
<dbReference type="SUPFAM" id="SSF55957">
    <property type="entry name" value="Phosphoglucomutase, C-terminal domain"/>
    <property type="match status" value="1"/>
</dbReference>
<reference evidence="12 13" key="1">
    <citation type="submission" date="2016-04" db="EMBL/GenBank/DDBJ databases">
        <title>Genome sequence of Methanobrevibacter filiformis DSM 11501.</title>
        <authorList>
            <person name="Poehlein A."/>
            <person name="Seedorf H."/>
            <person name="Daniel R."/>
        </authorList>
    </citation>
    <scope>NUCLEOTIDE SEQUENCE [LARGE SCALE GENOMIC DNA]</scope>
    <source>
        <strain evidence="12 13">DSM 11501</strain>
    </source>
</reference>
<evidence type="ECO:0000256" key="2">
    <source>
        <dbReference type="ARBA" id="ARBA00022553"/>
    </source>
</evidence>
<dbReference type="InterPro" id="IPR005846">
    <property type="entry name" value="A-D-PHexomutase_a/b/a-III"/>
</dbReference>
<dbReference type="PANTHER" id="PTHR43771">
    <property type="entry name" value="PHOSPHOMANNOMUTASE"/>
    <property type="match status" value="1"/>
</dbReference>
<keyword evidence="13" id="KW-1185">Reference proteome</keyword>
<feature type="modified residue" description="Phosphoserine" evidence="6">
    <location>
        <position position="99"/>
    </location>
</feature>
<evidence type="ECO:0000256" key="5">
    <source>
        <dbReference type="ARBA" id="ARBA00023235"/>
    </source>
</evidence>
<dbReference type="PRINTS" id="PR00509">
    <property type="entry name" value="PGMPMM"/>
</dbReference>
<comment type="catalytic activity">
    <reaction evidence="6">
        <text>alpha-D-glucosamine 1-phosphate = D-glucosamine 6-phosphate</text>
        <dbReference type="Rhea" id="RHEA:23424"/>
        <dbReference type="ChEBI" id="CHEBI:58516"/>
        <dbReference type="ChEBI" id="CHEBI:58725"/>
        <dbReference type="EC" id="5.4.2.10"/>
    </reaction>
</comment>
<evidence type="ECO:0000259" key="9">
    <source>
        <dbReference type="Pfam" id="PF02878"/>
    </source>
</evidence>
<dbReference type="Pfam" id="PF02880">
    <property type="entry name" value="PGM_PMM_III"/>
    <property type="match status" value="1"/>
</dbReference>
<dbReference type="RefSeq" id="WP_066972759.1">
    <property type="nucleotide sequence ID" value="NZ_LWMT01000236.1"/>
</dbReference>
<dbReference type="InterPro" id="IPR023666">
    <property type="entry name" value="GlmM_arc"/>
</dbReference>
<dbReference type="OrthoDB" id="10363at2157"/>
<keyword evidence="2 6" id="KW-0597">Phosphoprotein</keyword>
<feature type="binding site" evidence="6">
    <location>
        <position position="240"/>
    </location>
    <ligand>
        <name>Mg(2+)</name>
        <dbReference type="ChEBI" id="CHEBI:18420"/>
    </ligand>
</feature>
<dbReference type="Proteomes" id="UP000077066">
    <property type="component" value="Unassembled WGS sequence"/>
</dbReference>
<dbReference type="EMBL" id="LWMT01000236">
    <property type="protein sequence ID" value="KZX12066.1"/>
    <property type="molecule type" value="Genomic_DNA"/>
</dbReference>
<dbReference type="InterPro" id="IPR005845">
    <property type="entry name" value="A-D-PHexomutase_a/b/a-II"/>
</dbReference>
<dbReference type="Gene3D" id="3.30.310.50">
    <property type="entry name" value="Alpha-D-phosphohexomutase, C-terminal domain"/>
    <property type="match status" value="1"/>
</dbReference>
<dbReference type="GO" id="GO:0008966">
    <property type="term" value="F:phosphoglucosamine mutase activity"/>
    <property type="evidence" value="ECO:0007669"/>
    <property type="project" value="UniProtKB-UniRule"/>
</dbReference>
<comment type="similarity">
    <text evidence="1 6 7">Belongs to the phosphohexose mutase family.</text>
</comment>
<accession>A0A166AI84</accession>
<dbReference type="PANTHER" id="PTHR43771:SF1">
    <property type="entry name" value="PHOSPHOMANNOMUTASE"/>
    <property type="match status" value="1"/>
</dbReference>
<dbReference type="PATRIC" id="fig|55758.3.peg.1428"/>
<dbReference type="InterPro" id="IPR024086">
    <property type="entry name" value="GlmM_arc-type"/>
</dbReference>
<dbReference type="InterPro" id="IPR005844">
    <property type="entry name" value="A-D-PHexomutase_a/b/a-I"/>
</dbReference>
<feature type="binding site" description="via phosphate group" evidence="6">
    <location>
        <position position="99"/>
    </location>
    <ligand>
        <name>Mg(2+)</name>
        <dbReference type="ChEBI" id="CHEBI:18420"/>
    </ligand>
</feature>
<dbReference type="InterPro" id="IPR016055">
    <property type="entry name" value="A-D-PHexomutase_a/b/a-I/II/III"/>
</dbReference>
<feature type="domain" description="Alpha-D-phosphohexomutase alpha/beta/alpha" evidence="11">
    <location>
        <begin position="257"/>
        <end position="359"/>
    </location>
</feature>
<feature type="domain" description="Alpha-D-phosphohexomutase alpha/beta/alpha" evidence="9">
    <location>
        <begin position="5"/>
        <end position="134"/>
    </location>
</feature>
<evidence type="ECO:0000256" key="7">
    <source>
        <dbReference type="RuleBase" id="RU004326"/>
    </source>
</evidence>
<evidence type="ECO:0000259" key="8">
    <source>
        <dbReference type="Pfam" id="PF00408"/>
    </source>
</evidence>
<keyword evidence="3 6" id="KW-0479">Metal-binding</keyword>
<dbReference type="PROSITE" id="PS00710">
    <property type="entry name" value="PGM_PMM"/>
    <property type="match status" value="1"/>
</dbReference>
<evidence type="ECO:0000313" key="13">
    <source>
        <dbReference type="Proteomes" id="UP000077066"/>
    </source>
</evidence>
<comment type="caution">
    <text evidence="12">The sequence shown here is derived from an EMBL/GenBank/DDBJ whole genome shotgun (WGS) entry which is preliminary data.</text>
</comment>
<evidence type="ECO:0000256" key="6">
    <source>
        <dbReference type="HAMAP-Rule" id="MF_01554"/>
    </source>
</evidence>
<feature type="binding site" evidence="6">
    <location>
        <position position="238"/>
    </location>
    <ligand>
        <name>Mg(2+)</name>
        <dbReference type="ChEBI" id="CHEBI:18420"/>
    </ligand>
</feature>
<dbReference type="GO" id="GO:0005975">
    <property type="term" value="P:carbohydrate metabolic process"/>
    <property type="evidence" value="ECO:0007669"/>
    <property type="project" value="InterPro"/>
</dbReference>
<dbReference type="InterPro" id="IPR005843">
    <property type="entry name" value="A-D-PHexomutase_C"/>
</dbReference>
<dbReference type="InterPro" id="IPR016066">
    <property type="entry name" value="A-D-PHexomutase_CS"/>
</dbReference>
<dbReference type="Pfam" id="PF02879">
    <property type="entry name" value="PGM_PMM_II"/>
    <property type="match status" value="1"/>
</dbReference>
<dbReference type="CDD" id="cd03087">
    <property type="entry name" value="PGM_like1"/>
    <property type="match status" value="1"/>
</dbReference>
<evidence type="ECO:0000313" key="12">
    <source>
        <dbReference type="EMBL" id="KZX12066.1"/>
    </source>
</evidence>
<dbReference type="FunFam" id="3.40.120.10:FF:000003">
    <property type="entry name" value="Phosphoglucosamine mutase"/>
    <property type="match status" value="1"/>
</dbReference>
<comment type="cofactor">
    <cofactor evidence="6">
        <name>Mg(2+)</name>
        <dbReference type="ChEBI" id="CHEBI:18420"/>
    </cofactor>
    <text evidence="6">Binds 1 Mg(2+) ion per subunit.</text>
</comment>
<comment type="function">
    <text evidence="6">Catalyzes the conversion of glucosamine-6-phosphate to glucosamine-1-phosphate.</text>
</comment>
<comment type="PTM">
    <text evidence="6">Activated by phosphorylation.</text>
</comment>
<evidence type="ECO:0000256" key="3">
    <source>
        <dbReference type="ARBA" id="ARBA00022723"/>
    </source>
</evidence>
<dbReference type="NCBIfam" id="TIGR03990">
    <property type="entry name" value="Arch_GlmM"/>
    <property type="match status" value="1"/>
</dbReference>
<dbReference type="SUPFAM" id="SSF53738">
    <property type="entry name" value="Phosphoglucomutase, first 3 domains"/>
    <property type="match status" value="3"/>
</dbReference>
<gene>
    <name evidence="12" type="primary">glmM_2</name>
    <name evidence="6" type="synonym">glmM</name>
    <name evidence="12" type="ORF">MBFIL_12490</name>
</gene>
<feature type="domain" description="Alpha-D-phosphohexomutase C-terminal" evidence="8">
    <location>
        <begin position="368"/>
        <end position="441"/>
    </location>
</feature>
<keyword evidence="4 6" id="KW-0460">Magnesium</keyword>
<dbReference type="InterPro" id="IPR005841">
    <property type="entry name" value="Alpha-D-phosphohexomutase_SF"/>
</dbReference>
<dbReference type="FunFam" id="3.40.120.10:FF:000001">
    <property type="entry name" value="Phosphoglucosamine mutase"/>
    <property type="match status" value="1"/>
</dbReference>
<dbReference type="Gene3D" id="3.40.120.10">
    <property type="entry name" value="Alpha-D-Glucose-1,6-Bisphosphate, subunit A, domain 3"/>
    <property type="match status" value="3"/>
</dbReference>
<proteinExistence type="inferred from homology"/>
<dbReference type="HAMAP" id="MF_01554_A">
    <property type="entry name" value="GlmM_A"/>
    <property type="match status" value="1"/>
</dbReference>